<dbReference type="InterPro" id="IPR012349">
    <property type="entry name" value="Split_barrel_FMN-bd"/>
</dbReference>
<dbReference type="Gene3D" id="2.30.110.10">
    <property type="entry name" value="Electron Transport, Fmn-binding Protein, Chain A"/>
    <property type="match status" value="1"/>
</dbReference>
<dbReference type="InterPro" id="IPR004378">
    <property type="entry name" value="F420H2_quin_Rdtase"/>
</dbReference>
<evidence type="ECO:0000313" key="1">
    <source>
        <dbReference type="EMBL" id="SED18658.1"/>
    </source>
</evidence>
<dbReference type="GO" id="GO:0016491">
    <property type="term" value="F:oxidoreductase activity"/>
    <property type="evidence" value="ECO:0007669"/>
    <property type="project" value="InterPro"/>
</dbReference>
<dbReference type="STRING" id="57704.SAMN04489793_4229"/>
<dbReference type="AlphaFoldDB" id="A0A1H4YNC9"/>
<dbReference type="OrthoDB" id="3169239at2"/>
<protein>
    <submittedName>
        <fullName evidence="1">Deazaflavin-dependent oxidoreductase, nitroreductase family</fullName>
    </submittedName>
</protein>
<dbReference type="EMBL" id="FNSA01000003">
    <property type="protein sequence ID" value="SED18658.1"/>
    <property type="molecule type" value="Genomic_DNA"/>
</dbReference>
<accession>A0A1H4YNC9</accession>
<keyword evidence="2" id="KW-1185">Reference proteome</keyword>
<proteinExistence type="predicted"/>
<sequence length="154" mass="16693">MSRHPDPAAQRRAARKFQRERLIGRYIANPIVGGLQRLGVRTSLATTLETTGRKSGEPRAVPVAATFDDEGAWIVSQHGRRSGWAVNMTAEPEVRILQGGTWRTGIGAFRPEDDTHARMRTFAPSAALAGVTASAFRALASDPISVRITFTDAP</sequence>
<dbReference type="NCBIfam" id="TIGR00026">
    <property type="entry name" value="hi_GC_TIGR00026"/>
    <property type="match status" value="1"/>
</dbReference>
<organism evidence="1 2">
    <name type="scientific">Tsukamurella tyrosinosolvens</name>
    <dbReference type="NCBI Taxonomy" id="57704"/>
    <lineage>
        <taxon>Bacteria</taxon>
        <taxon>Bacillati</taxon>
        <taxon>Actinomycetota</taxon>
        <taxon>Actinomycetes</taxon>
        <taxon>Mycobacteriales</taxon>
        <taxon>Tsukamurellaceae</taxon>
        <taxon>Tsukamurella</taxon>
    </lineage>
</organism>
<dbReference type="Pfam" id="PF04075">
    <property type="entry name" value="F420H2_quin_red"/>
    <property type="match status" value="1"/>
</dbReference>
<name>A0A1H4YNC9_TSUTY</name>
<evidence type="ECO:0000313" key="2">
    <source>
        <dbReference type="Proteomes" id="UP000182241"/>
    </source>
</evidence>
<dbReference type="Proteomes" id="UP000182241">
    <property type="component" value="Unassembled WGS sequence"/>
</dbReference>
<gene>
    <name evidence="1" type="ORF">SAMN04489793_4229</name>
</gene>
<reference evidence="2" key="1">
    <citation type="submission" date="2016-10" db="EMBL/GenBank/DDBJ databases">
        <authorList>
            <person name="Varghese N."/>
            <person name="Submissions S."/>
        </authorList>
    </citation>
    <scope>NUCLEOTIDE SEQUENCE [LARGE SCALE GENOMIC DNA]</scope>
    <source>
        <strain evidence="2">DSM 44234</strain>
    </source>
</reference>